<dbReference type="InterPro" id="IPR036291">
    <property type="entry name" value="NAD(P)-bd_dom_sf"/>
</dbReference>
<protein>
    <recommendedName>
        <fullName evidence="9">1-deoxy-D-xylulose 5-phosphate reductoisomerase</fullName>
        <shortName evidence="9">DXP reductoisomerase</shortName>
        <ecNumber evidence="9">1.1.1.267</ecNumber>
    </recommendedName>
    <alternativeName>
        <fullName evidence="9">1-deoxyxylulose-5-phosphate reductoisomerase</fullName>
    </alternativeName>
    <alternativeName>
        <fullName evidence="9">2-C-methyl-D-erythritol 4-phosphate synthase</fullName>
    </alternativeName>
</protein>
<dbReference type="InterPro" id="IPR013644">
    <property type="entry name" value="DXP_reductoisomerase_C"/>
</dbReference>
<dbReference type="UniPathway" id="UPA00056">
    <property type="reaction ID" value="UER00092"/>
</dbReference>
<dbReference type="InterPro" id="IPR003821">
    <property type="entry name" value="DXP_reductoisomerase"/>
</dbReference>
<feature type="binding site" evidence="9">
    <location>
        <position position="122"/>
    </location>
    <ligand>
        <name>NADPH</name>
        <dbReference type="ChEBI" id="CHEBI:57783"/>
    </ligand>
</feature>
<feature type="binding site" evidence="9">
    <location>
        <position position="147"/>
    </location>
    <ligand>
        <name>1-deoxy-D-xylulose 5-phosphate</name>
        <dbReference type="ChEBI" id="CHEBI:57792"/>
    </ligand>
</feature>
<comment type="similarity">
    <text evidence="2 9">Belongs to the DXR family.</text>
</comment>
<feature type="domain" description="1-deoxy-D-xylulose 5-phosphate reductoisomerase N-terminal" evidence="10">
    <location>
        <begin position="4"/>
        <end position="128"/>
    </location>
</feature>
<reference evidence="13 14" key="1">
    <citation type="submission" date="2015-08" db="EMBL/GenBank/DDBJ databases">
        <title>The complete genome sequence of Bacillus beveridgei MLTeJB.</title>
        <authorList>
            <person name="Hanson T.E."/>
            <person name="Mesa C."/>
            <person name="Basesman S.M."/>
            <person name="Oremland R.S."/>
        </authorList>
    </citation>
    <scope>NUCLEOTIDE SEQUENCE [LARGE SCALE GENOMIC DNA]</scope>
    <source>
        <strain evidence="13 14">MLTeJB</strain>
    </source>
</reference>
<feature type="binding site" evidence="9">
    <location>
        <position position="201"/>
    </location>
    <ligand>
        <name>NADPH</name>
        <dbReference type="ChEBI" id="CHEBI:57783"/>
    </ligand>
</feature>
<keyword evidence="5 9" id="KW-0560">Oxidoreductase</keyword>
<dbReference type="PANTHER" id="PTHR30525:SF0">
    <property type="entry name" value="1-DEOXY-D-XYLULOSE 5-PHOSPHATE REDUCTOISOMERASE, CHLOROPLASTIC"/>
    <property type="match status" value="1"/>
</dbReference>
<sequence length="381" mass="42298">MKKINLLGSTGSIGTQTLDVIRSHPDQFEMMAMSFGKNSDIGSHQANEFRPEVISVADTETAVKLKKLLDYNPRILTGSEGLSEAACEPADMLVNAVMGRIGLEPTLQAIEHGMDIAIANKETLVTAGHLVTKAAMRNGVKLLPVDSEHSAIFQCLHGNIEKEVSQLILTASGGSFRDFKREELKGVTVKQALNHPNWSMGAKITIDSASMMNKGLEVIEARWLFDMPYDLINVILHRESIVHSMVEYIDGSVLAHMGTPDMRVPIQYALSHPMRLDLNGGQRLKLWEVGKLHFEEMDFERFRLLKLAYDAGKEGGTAPTVLNAANEAAVSLFLKDQIHFLDIETIVERALNDHNHVQEPSLEQIIDVDLNIRTAIERDKK</sequence>
<feature type="binding site" evidence="9">
    <location>
        <position position="13"/>
    </location>
    <ligand>
        <name>NADPH</name>
        <dbReference type="ChEBI" id="CHEBI:57783"/>
    </ligand>
</feature>
<evidence type="ECO:0000256" key="8">
    <source>
        <dbReference type="ARBA" id="ARBA00048543"/>
    </source>
</evidence>
<feature type="binding site" evidence="9">
    <location>
        <position position="146"/>
    </location>
    <ligand>
        <name>Mn(2+)</name>
        <dbReference type="ChEBI" id="CHEBI:29035"/>
    </ligand>
</feature>
<feature type="binding site" evidence="9">
    <location>
        <position position="10"/>
    </location>
    <ligand>
        <name>NADPH</name>
        <dbReference type="ChEBI" id="CHEBI:57783"/>
    </ligand>
</feature>
<dbReference type="STRING" id="632773.BBEV_1790"/>
<evidence type="ECO:0000256" key="5">
    <source>
        <dbReference type="ARBA" id="ARBA00023002"/>
    </source>
</evidence>
<dbReference type="Gene3D" id="1.10.1740.10">
    <property type="match status" value="1"/>
</dbReference>
<evidence type="ECO:0000313" key="13">
    <source>
        <dbReference type="EMBL" id="AOM83151.1"/>
    </source>
</evidence>
<dbReference type="Gene3D" id="3.40.50.720">
    <property type="entry name" value="NAD(P)-binding Rossmann-like Domain"/>
    <property type="match status" value="1"/>
</dbReference>
<feature type="binding site" evidence="9">
    <location>
        <position position="120"/>
    </location>
    <ligand>
        <name>NADPH</name>
        <dbReference type="ChEBI" id="CHEBI:57783"/>
    </ligand>
</feature>
<keyword evidence="6 9" id="KW-0464">Manganese</keyword>
<name>A0A1D7QVW0_9BACI</name>
<dbReference type="PANTHER" id="PTHR30525">
    <property type="entry name" value="1-DEOXY-D-XYLULOSE 5-PHOSPHATE REDUCTOISOMERASE"/>
    <property type="match status" value="1"/>
</dbReference>
<dbReference type="PIRSF" id="PIRSF006205">
    <property type="entry name" value="Dxp_reductismrs"/>
    <property type="match status" value="1"/>
</dbReference>
<keyword evidence="3 9" id="KW-0479">Metal-binding</keyword>
<comment type="function">
    <text evidence="9">Catalyzes the NADPH-dependent rearrangement and reduction of 1-deoxy-D-xylulose-5-phosphate (DXP) to 2-C-methyl-D-erythritol 4-phosphate (MEP).</text>
</comment>
<feature type="binding site" evidence="9">
    <location>
        <position position="217"/>
    </location>
    <ligand>
        <name>1-deoxy-D-xylulose 5-phosphate</name>
        <dbReference type="ChEBI" id="CHEBI:57792"/>
    </ligand>
</feature>
<keyword evidence="7 9" id="KW-0414">Isoprene biosynthesis</keyword>
<dbReference type="SUPFAM" id="SSF51735">
    <property type="entry name" value="NAD(P)-binding Rossmann-fold domains"/>
    <property type="match status" value="1"/>
</dbReference>
<dbReference type="GO" id="GO:0051484">
    <property type="term" value="P:isopentenyl diphosphate biosynthetic process, methylerythritol 4-phosphate pathway involved in terpenoid biosynthetic process"/>
    <property type="evidence" value="ECO:0007669"/>
    <property type="project" value="TreeGrafter"/>
</dbReference>
<proteinExistence type="inferred from homology"/>
<dbReference type="SUPFAM" id="SSF69055">
    <property type="entry name" value="1-deoxy-D-xylulose-5-phosphate reductoisomerase, C-terminal domain"/>
    <property type="match status" value="1"/>
</dbReference>
<dbReference type="GO" id="GO:0016853">
    <property type="term" value="F:isomerase activity"/>
    <property type="evidence" value="ECO:0007669"/>
    <property type="project" value="UniProtKB-KW"/>
</dbReference>
<dbReference type="HAMAP" id="MF_00183">
    <property type="entry name" value="DXP_reductoisom"/>
    <property type="match status" value="1"/>
</dbReference>
<feature type="binding site" evidence="9">
    <location>
        <position position="217"/>
    </location>
    <ligand>
        <name>Mn(2+)</name>
        <dbReference type="ChEBI" id="CHEBI:29035"/>
    </ligand>
</feature>
<comment type="pathway">
    <text evidence="1 9">Isoprenoid biosynthesis; isopentenyl diphosphate biosynthesis via DXP pathway; isopentenyl diphosphate from 1-deoxy-D-xylulose 5-phosphate: step 1/6.</text>
</comment>
<feature type="binding site" evidence="9">
    <location>
        <position position="148"/>
    </location>
    <ligand>
        <name>Mn(2+)</name>
        <dbReference type="ChEBI" id="CHEBI:29035"/>
    </ligand>
</feature>
<feature type="binding site" evidence="9">
    <location>
        <position position="213"/>
    </location>
    <ligand>
        <name>1-deoxy-D-xylulose 5-phosphate</name>
        <dbReference type="ChEBI" id="CHEBI:57792"/>
    </ligand>
</feature>
<evidence type="ECO:0000256" key="2">
    <source>
        <dbReference type="ARBA" id="ARBA00006825"/>
    </source>
</evidence>
<dbReference type="PATRIC" id="fig|632773.3.peg.1878"/>
<evidence type="ECO:0000256" key="6">
    <source>
        <dbReference type="ARBA" id="ARBA00023211"/>
    </source>
</evidence>
<evidence type="ECO:0000256" key="1">
    <source>
        <dbReference type="ARBA" id="ARBA00005094"/>
    </source>
</evidence>
<dbReference type="NCBIfam" id="NF009114">
    <property type="entry name" value="PRK12464.1"/>
    <property type="match status" value="1"/>
</dbReference>
<accession>A0A1D7QVW0</accession>
<dbReference type="NCBIfam" id="TIGR00243">
    <property type="entry name" value="Dxr"/>
    <property type="match status" value="1"/>
</dbReference>
<feature type="binding site" evidence="9">
    <location>
        <position position="214"/>
    </location>
    <ligand>
        <name>1-deoxy-D-xylulose 5-phosphate</name>
        <dbReference type="ChEBI" id="CHEBI:57792"/>
    </ligand>
</feature>
<dbReference type="EC" id="1.1.1.267" evidence="9"/>
<dbReference type="Pfam" id="PF13288">
    <property type="entry name" value="DXPR_C"/>
    <property type="match status" value="1"/>
</dbReference>
<feature type="binding site" evidence="9">
    <location>
        <position position="38"/>
    </location>
    <ligand>
        <name>NADPH</name>
        <dbReference type="ChEBI" id="CHEBI:57783"/>
    </ligand>
</feature>
<evidence type="ECO:0000259" key="11">
    <source>
        <dbReference type="Pfam" id="PF08436"/>
    </source>
</evidence>
<dbReference type="Proteomes" id="UP000094463">
    <property type="component" value="Chromosome"/>
</dbReference>
<evidence type="ECO:0000256" key="9">
    <source>
        <dbReference type="HAMAP-Rule" id="MF_00183"/>
    </source>
</evidence>
<evidence type="ECO:0000313" key="14">
    <source>
        <dbReference type="Proteomes" id="UP000094463"/>
    </source>
</evidence>
<dbReference type="SUPFAM" id="SSF55347">
    <property type="entry name" value="Glyceraldehyde-3-phosphate dehydrogenase-like, C-terminal domain"/>
    <property type="match status" value="1"/>
</dbReference>
<keyword evidence="4 9" id="KW-0521">NADP</keyword>
<organism evidence="13 14">
    <name type="scientific">Salisediminibacterium beveridgei</name>
    <dbReference type="NCBI Taxonomy" id="632773"/>
    <lineage>
        <taxon>Bacteria</taxon>
        <taxon>Bacillati</taxon>
        <taxon>Bacillota</taxon>
        <taxon>Bacilli</taxon>
        <taxon>Bacillales</taxon>
        <taxon>Bacillaceae</taxon>
        <taxon>Salisediminibacterium</taxon>
    </lineage>
</organism>
<gene>
    <name evidence="9 13" type="primary">dxr</name>
    <name evidence="13" type="ORF">BBEV_1790</name>
</gene>
<evidence type="ECO:0000259" key="10">
    <source>
        <dbReference type="Pfam" id="PF02670"/>
    </source>
</evidence>
<feature type="binding site" evidence="9">
    <location>
        <position position="36"/>
    </location>
    <ligand>
        <name>NADPH</name>
        <dbReference type="ChEBI" id="CHEBI:57783"/>
    </ligand>
</feature>
<feature type="binding site" evidence="9">
    <location>
        <position position="148"/>
    </location>
    <ligand>
        <name>1-deoxy-D-xylulose 5-phosphate</name>
        <dbReference type="ChEBI" id="CHEBI:57792"/>
    </ligand>
</feature>
<dbReference type="RefSeq" id="WP_069365161.1">
    <property type="nucleotide sequence ID" value="NZ_CP012502.1"/>
</dbReference>
<dbReference type="AlphaFoldDB" id="A0A1D7QVW0"/>
<dbReference type="Pfam" id="PF08436">
    <property type="entry name" value="DXP_redisom_C"/>
    <property type="match status" value="1"/>
</dbReference>
<dbReference type="GO" id="GO:0030145">
    <property type="term" value="F:manganese ion binding"/>
    <property type="evidence" value="ECO:0007669"/>
    <property type="project" value="TreeGrafter"/>
</dbReference>
<dbReference type="InterPro" id="IPR036169">
    <property type="entry name" value="DXPR_C_sf"/>
</dbReference>
<dbReference type="GO" id="GO:0070402">
    <property type="term" value="F:NADPH binding"/>
    <property type="evidence" value="ECO:0007669"/>
    <property type="project" value="InterPro"/>
</dbReference>
<evidence type="ECO:0000259" key="12">
    <source>
        <dbReference type="Pfam" id="PF13288"/>
    </source>
</evidence>
<evidence type="ECO:0000256" key="4">
    <source>
        <dbReference type="ARBA" id="ARBA00022857"/>
    </source>
</evidence>
<dbReference type="KEGG" id="bbev:BBEV_1790"/>
<comment type="catalytic activity">
    <reaction evidence="8">
        <text>2-C-methyl-D-erythritol 4-phosphate + NADP(+) = 1-deoxy-D-xylulose 5-phosphate + NADPH + H(+)</text>
        <dbReference type="Rhea" id="RHEA:13717"/>
        <dbReference type="ChEBI" id="CHEBI:15378"/>
        <dbReference type="ChEBI" id="CHEBI:57783"/>
        <dbReference type="ChEBI" id="CHEBI:57792"/>
        <dbReference type="ChEBI" id="CHEBI:58262"/>
        <dbReference type="ChEBI" id="CHEBI:58349"/>
        <dbReference type="EC" id="1.1.1.267"/>
    </reaction>
    <physiologicalReaction direction="right-to-left" evidence="8">
        <dbReference type="Rhea" id="RHEA:13719"/>
    </physiologicalReaction>
</comment>
<keyword evidence="14" id="KW-1185">Reference proteome</keyword>
<keyword evidence="13" id="KW-0413">Isomerase</keyword>
<feature type="binding site" evidence="9">
    <location>
        <position position="208"/>
    </location>
    <ligand>
        <name>1-deoxy-D-xylulose 5-phosphate</name>
        <dbReference type="ChEBI" id="CHEBI:57792"/>
    </ligand>
</feature>
<feature type="binding site" evidence="9">
    <location>
        <position position="121"/>
    </location>
    <ligand>
        <name>1-deoxy-D-xylulose 5-phosphate</name>
        <dbReference type="ChEBI" id="CHEBI:57792"/>
    </ligand>
</feature>
<evidence type="ECO:0000256" key="7">
    <source>
        <dbReference type="ARBA" id="ARBA00023229"/>
    </source>
</evidence>
<feature type="binding site" evidence="9">
    <location>
        <position position="172"/>
    </location>
    <ligand>
        <name>1-deoxy-D-xylulose 5-phosphate</name>
        <dbReference type="ChEBI" id="CHEBI:57792"/>
    </ligand>
</feature>
<dbReference type="GO" id="GO:0030604">
    <property type="term" value="F:1-deoxy-D-xylulose-5-phosphate reductoisomerase activity"/>
    <property type="evidence" value="ECO:0007669"/>
    <property type="project" value="UniProtKB-UniRule"/>
</dbReference>
<feature type="binding site" evidence="9">
    <location>
        <position position="12"/>
    </location>
    <ligand>
        <name>NADPH</name>
        <dbReference type="ChEBI" id="CHEBI:57783"/>
    </ligand>
</feature>
<feature type="binding site" evidence="9">
    <location>
        <position position="195"/>
    </location>
    <ligand>
        <name>1-deoxy-D-xylulose 5-phosphate</name>
        <dbReference type="ChEBI" id="CHEBI:57792"/>
    </ligand>
</feature>
<dbReference type="EMBL" id="CP012502">
    <property type="protein sequence ID" value="AOM83151.1"/>
    <property type="molecule type" value="Genomic_DNA"/>
</dbReference>
<feature type="binding site" evidence="9">
    <location>
        <position position="37"/>
    </location>
    <ligand>
        <name>NADPH</name>
        <dbReference type="ChEBI" id="CHEBI:57783"/>
    </ligand>
</feature>
<keyword evidence="9" id="KW-0460">Magnesium</keyword>
<dbReference type="InterPro" id="IPR013512">
    <property type="entry name" value="DXP_reductoisomerase_N"/>
</dbReference>
<feature type="binding site" evidence="9">
    <location>
        <position position="11"/>
    </location>
    <ligand>
        <name>NADPH</name>
        <dbReference type="ChEBI" id="CHEBI:57783"/>
    </ligand>
</feature>
<dbReference type="FunFam" id="3.40.50.720:FF:000045">
    <property type="entry name" value="1-deoxy-D-xylulose 5-phosphate reductoisomerase"/>
    <property type="match status" value="1"/>
</dbReference>
<dbReference type="InterPro" id="IPR026877">
    <property type="entry name" value="DXPR_C"/>
</dbReference>
<feature type="domain" description="DXP reductoisomerase C-terminal" evidence="12">
    <location>
        <begin position="257"/>
        <end position="374"/>
    </location>
</feature>
<comment type="cofactor">
    <cofactor evidence="9">
        <name>Mg(2+)</name>
        <dbReference type="ChEBI" id="CHEBI:18420"/>
    </cofactor>
    <cofactor evidence="9">
        <name>Mn(2+)</name>
        <dbReference type="ChEBI" id="CHEBI:29035"/>
    </cofactor>
</comment>
<dbReference type="Pfam" id="PF02670">
    <property type="entry name" value="DXP_reductoisom"/>
    <property type="match status" value="1"/>
</dbReference>
<dbReference type="OrthoDB" id="9806546at2"/>
<feature type="domain" description="1-deoxy-D-xylulose 5-phosphate reductoisomerase C-terminal" evidence="11">
    <location>
        <begin position="142"/>
        <end position="225"/>
    </location>
</feature>
<evidence type="ECO:0000256" key="3">
    <source>
        <dbReference type="ARBA" id="ARBA00022723"/>
    </source>
</evidence>